<evidence type="ECO:0000313" key="1">
    <source>
        <dbReference type="EMBL" id="KAJ5443997.1"/>
    </source>
</evidence>
<name>A0AAD6G0C4_9EURO</name>
<dbReference type="InterPro" id="IPR011009">
    <property type="entry name" value="Kinase-like_dom_sf"/>
</dbReference>
<organism evidence="1 2">
    <name type="scientific">Penicillium daleae</name>
    <dbReference type="NCBI Taxonomy" id="63821"/>
    <lineage>
        <taxon>Eukaryota</taxon>
        <taxon>Fungi</taxon>
        <taxon>Dikarya</taxon>
        <taxon>Ascomycota</taxon>
        <taxon>Pezizomycotina</taxon>
        <taxon>Eurotiomycetes</taxon>
        <taxon>Eurotiomycetidae</taxon>
        <taxon>Eurotiales</taxon>
        <taxon>Aspergillaceae</taxon>
        <taxon>Penicillium</taxon>
    </lineage>
</organism>
<sequence>MAPSISALAGETRGQDCSVSSPKYQALEIDLSEVTPVELLHESDDSRVFRGRWQEKDCCHYTKRYEPDLLKEYEIDPFLCESRAYCRLKARGLCEKGHIPDFYGLIHNIELKTDGWESHLQPFSGEPELPNAVVIEFIPNLRPFELSTYSPERADQLKATLIEMHELGVLHGDLERRNVKVQEERNRALWIDFDRAVIFPLDSRTEREEQNMRKWVAEEQALLSQTLVELAEDHKRGKIWWSWYWHYGWFEPSGWTEEDTVAKNAALDAAKQGTLAAEHAWFKPPDNWPETTSKGTS</sequence>
<dbReference type="SUPFAM" id="SSF56112">
    <property type="entry name" value="Protein kinase-like (PK-like)"/>
    <property type="match status" value="1"/>
</dbReference>
<protein>
    <recommendedName>
        <fullName evidence="3">Protein kinase domain-containing protein</fullName>
    </recommendedName>
</protein>
<dbReference type="AlphaFoldDB" id="A0AAD6G0C4"/>
<reference evidence="1" key="1">
    <citation type="submission" date="2022-12" db="EMBL/GenBank/DDBJ databases">
        <authorList>
            <person name="Petersen C."/>
        </authorList>
    </citation>
    <scope>NUCLEOTIDE SEQUENCE</scope>
    <source>
        <strain evidence="1">IBT 16125</strain>
    </source>
</reference>
<dbReference type="Gene3D" id="1.10.510.10">
    <property type="entry name" value="Transferase(Phosphotransferase) domain 1"/>
    <property type="match status" value="1"/>
</dbReference>
<evidence type="ECO:0000313" key="2">
    <source>
        <dbReference type="Proteomes" id="UP001213681"/>
    </source>
</evidence>
<evidence type="ECO:0008006" key="3">
    <source>
        <dbReference type="Google" id="ProtNLM"/>
    </source>
</evidence>
<accession>A0AAD6G0C4</accession>
<dbReference type="RefSeq" id="XP_056764077.1">
    <property type="nucleotide sequence ID" value="XM_056911251.1"/>
</dbReference>
<dbReference type="GeneID" id="81601494"/>
<comment type="caution">
    <text evidence="1">The sequence shown here is derived from an EMBL/GenBank/DDBJ whole genome shotgun (WGS) entry which is preliminary data.</text>
</comment>
<keyword evidence="2" id="KW-1185">Reference proteome</keyword>
<proteinExistence type="predicted"/>
<dbReference type="Proteomes" id="UP001213681">
    <property type="component" value="Unassembled WGS sequence"/>
</dbReference>
<dbReference type="EMBL" id="JAPVEA010000007">
    <property type="protein sequence ID" value="KAJ5443997.1"/>
    <property type="molecule type" value="Genomic_DNA"/>
</dbReference>
<gene>
    <name evidence="1" type="ORF">N7458_007869</name>
</gene>
<reference evidence="1" key="2">
    <citation type="journal article" date="2023" name="IMA Fungus">
        <title>Comparative genomic study of the Penicillium genus elucidates a diverse pangenome and 15 lateral gene transfer events.</title>
        <authorList>
            <person name="Petersen C."/>
            <person name="Sorensen T."/>
            <person name="Nielsen M.R."/>
            <person name="Sondergaard T.E."/>
            <person name="Sorensen J.L."/>
            <person name="Fitzpatrick D.A."/>
            <person name="Frisvad J.C."/>
            <person name="Nielsen K.L."/>
        </authorList>
    </citation>
    <scope>NUCLEOTIDE SEQUENCE</scope>
    <source>
        <strain evidence="1">IBT 16125</strain>
    </source>
</reference>